<protein>
    <submittedName>
        <fullName evidence="1">Glycosyltransferase involved in cell wall bisynthesis</fullName>
    </submittedName>
</protein>
<evidence type="ECO:0000313" key="2">
    <source>
        <dbReference type="Proteomes" id="UP000192980"/>
    </source>
</evidence>
<evidence type="ECO:0000313" key="1">
    <source>
        <dbReference type="EMBL" id="SMG48463.1"/>
    </source>
</evidence>
<dbReference type="STRING" id="561061.SAMN05660862_3542"/>
<dbReference type="PANTHER" id="PTHR43685">
    <property type="entry name" value="GLYCOSYLTRANSFERASE"/>
    <property type="match status" value="1"/>
</dbReference>
<dbReference type="AlphaFoldDB" id="A0A1X7L501"/>
<dbReference type="InterPro" id="IPR001173">
    <property type="entry name" value="Glyco_trans_2-like"/>
</dbReference>
<dbReference type="EMBL" id="FXAU01000008">
    <property type="protein sequence ID" value="SMG48463.1"/>
    <property type="molecule type" value="Genomic_DNA"/>
</dbReference>
<sequence>MIKDNILVSVIIPAFNVEETIEECLISVANQAYSHIEVIVIDDGSSDATTSVVESFILTNKFLKFSIFIQENQGPSKARNVGIEKARGEFVVFMDADDRVDPSYIVRCLEMFKRKPSLNLVYSGIRNFGRENNAFLFNAFEISSFLRANVIPIFAMVRREQVMGVGGFDESLKNHEDWELWIRIIQKFGAHVYQIPEHLYFYRKREVRNSITDLSQASQTIEQSFYYIYKKHYAYYLSNKLGIHQLFLKAKYQEKYNNVWYRKLYYLLFPNKRKD</sequence>
<dbReference type="Pfam" id="PF00535">
    <property type="entry name" value="Glycos_transf_2"/>
    <property type="match status" value="1"/>
</dbReference>
<dbReference type="Proteomes" id="UP000192980">
    <property type="component" value="Unassembled WGS sequence"/>
</dbReference>
<dbReference type="OrthoDB" id="6638511at2"/>
<keyword evidence="1" id="KW-0808">Transferase</keyword>
<dbReference type="PANTHER" id="PTHR43685:SF2">
    <property type="entry name" value="GLYCOSYLTRANSFERASE 2-LIKE DOMAIN-CONTAINING PROTEIN"/>
    <property type="match status" value="1"/>
</dbReference>
<dbReference type="Gene3D" id="3.90.550.10">
    <property type="entry name" value="Spore Coat Polysaccharide Biosynthesis Protein SpsA, Chain A"/>
    <property type="match status" value="1"/>
</dbReference>
<dbReference type="InterPro" id="IPR050834">
    <property type="entry name" value="Glycosyltransf_2"/>
</dbReference>
<dbReference type="InterPro" id="IPR029044">
    <property type="entry name" value="Nucleotide-diphossugar_trans"/>
</dbReference>
<dbReference type="SUPFAM" id="SSF53448">
    <property type="entry name" value="Nucleotide-diphospho-sugar transferases"/>
    <property type="match status" value="1"/>
</dbReference>
<keyword evidence="2" id="KW-1185">Reference proteome</keyword>
<organism evidence="1 2">
    <name type="scientific">Sphingobacterium psychroaquaticum</name>
    <dbReference type="NCBI Taxonomy" id="561061"/>
    <lineage>
        <taxon>Bacteria</taxon>
        <taxon>Pseudomonadati</taxon>
        <taxon>Bacteroidota</taxon>
        <taxon>Sphingobacteriia</taxon>
        <taxon>Sphingobacteriales</taxon>
        <taxon>Sphingobacteriaceae</taxon>
        <taxon>Sphingobacterium</taxon>
    </lineage>
</organism>
<dbReference type="CDD" id="cd00761">
    <property type="entry name" value="Glyco_tranf_GTA_type"/>
    <property type="match status" value="1"/>
</dbReference>
<proteinExistence type="predicted"/>
<gene>
    <name evidence="1" type="ORF">SAMN05660862_3542</name>
</gene>
<accession>A0A1X7L501</accession>
<dbReference type="RefSeq" id="WP_085474237.1">
    <property type="nucleotide sequence ID" value="NZ_CP038029.1"/>
</dbReference>
<reference evidence="1 2" key="1">
    <citation type="submission" date="2017-04" db="EMBL/GenBank/DDBJ databases">
        <authorList>
            <person name="Afonso C.L."/>
            <person name="Miller P.J."/>
            <person name="Scott M.A."/>
            <person name="Spackman E."/>
            <person name="Goraichik I."/>
            <person name="Dimitrov K.M."/>
            <person name="Suarez D.L."/>
            <person name="Swayne D.E."/>
        </authorList>
    </citation>
    <scope>NUCLEOTIDE SEQUENCE [LARGE SCALE GENOMIC DNA]</scope>
    <source>
        <strain evidence="1 2">DSM 22418</strain>
    </source>
</reference>
<dbReference type="GO" id="GO:0016740">
    <property type="term" value="F:transferase activity"/>
    <property type="evidence" value="ECO:0007669"/>
    <property type="project" value="UniProtKB-KW"/>
</dbReference>
<name>A0A1X7L501_9SPHI</name>